<evidence type="ECO:0000259" key="4">
    <source>
        <dbReference type="Pfam" id="PF02470"/>
    </source>
</evidence>
<dbReference type="EMBL" id="LHPF02000005">
    <property type="protein sequence ID" value="PSC74041.1"/>
    <property type="molecule type" value="Genomic_DNA"/>
</dbReference>
<dbReference type="InterPro" id="IPR003399">
    <property type="entry name" value="Mce/MlaD"/>
</dbReference>
<dbReference type="Proteomes" id="UP000239649">
    <property type="component" value="Unassembled WGS sequence"/>
</dbReference>
<evidence type="ECO:0000256" key="3">
    <source>
        <dbReference type="SAM" id="Phobius"/>
    </source>
</evidence>
<keyword evidence="3" id="KW-1133">Transmembrane helix</keyword>
<dbReference type="PANTHER" id="PTHR34675">
    <property type="entry name" value="PROTEIN TRIGALACTOSYLDIACYLGLYCEROL 2, CHLOROPLASTIC"/>
    <property type="match status" value="1"/>
</dbReference>
<evidence type="ECO:0000256" key="1">
    <source>
        <dbReference type="SAM" id="Coils"/>
    </source>
</evidence>
<keyword evidence="6" id="KW-1185">Reference proteome</keyword>
<organism evidence="5 6">
    <name type="scientific">Micractinium conductrix</name>
    <dbReference type="NCBI Taxonomy" id="554055"/>
    <lineage>
        <taxon>Eukaryota</taxon>
        <taxon>Viridiplantae</taxon>
        <taxon>Chlorophyta</taxon>
        <taxon>core chlorophytes</taxon>
        <taxon>Trebouxiophyceae</taxon>
        <taxon>Chlorellales</taxon>
        <taxon>Chlorellaceae</taxon>
        <taxon>Chlorella clade</taxon>
        <taxon>Micractinium</taxon>
    </lineage>
</organism>
<feature type="compositionally biased region" description="Pro residues" evidence="2">
    <location>
        <begin position="64"/>
        <end position="73"/>
    </location>
</feature>
<dbReference type="GO" id="GO:0005319">
    <property type="term" value="F:lipid transporter activity"/>
    <property type="evidence" value="ECO:0007669"/>
    <property type="project" value="TreeGrafter"/>
</dbReference>
<evidence type="ECO:0000256" key="2">
    <source>
        <dbReference type="SAM" id="MobiDB-lite"/>
    </source>
</evidence>
<proteinExistence type="predicted"/>
<dbReference type="OrthoDB" id="1924069at2759"/>
<dbReference type="STRING" id="554055.A0A2P6VIW2"/>
<feature type="domain" description="Mce/MlaD" evidence="4">
    <location>
        <begin position="145"/>
        <end position="220"/>
    </location>
</feature>
<feature type="coiled-coil region" evidence="1">
    <location>
        <begin position="323"/>
        <end position="370"/>
    </location>
</feature>
<sequence>MQCSLAARQPLLRASWPTGGPPAASCSLVSCPRGFGRPLTLGSSSHALRQLLLAAAAAGGGGGPPRPVPPPPQQTAASTSSSDGDEEEARPGLFANILKPLSDFGIGRTSMVQGGVGLFIFSGIGFALMLIAWARGGQLGRRGQGYQAILEFPVACGITVGTPVRIRGVPVGGVLSVQPSLEKVDVLVEMKDATTVIPRNSLIEANQSGLIAEPLIDITPQPPVPDYKANPLDEDCEKEGLVVCHQGRIRGERGVALDDLVFICTKLARQMDAQGVDKVFDTMEAARAAIEEATPLLQQAVKLSDEILPLLTELRSGNLVGNVEALTQVAAEAAADIQRLQTEVLTENNVKSLRESVQTLTKTLQHIERITGDLGGLTSDKRVTANLKQLIEALSRLVVD</sequence>
<comment type="caution">
    <text evidence="5">The sequence shown here is derived from an EMBL/GenBank/DDBJ whole genome shotgun (WGS) entry which is preliminary data.</text>
</comment>
<dbReference type="GO" id="GO:0009706">
    <property type="term" value="C:chloroplast inner membrane"/>
    <property type="evidence" value="ECO:0007669"/>
    <property type="project" value="TreeGrafter"/>
</dbReference>
<dbReference type="Pfam" id="PF02470">
    <property type="entry name" value="MlaD"/>
    <property type="match status" value="1"/>
</dbReference>
<keyword evidence="1" id="KW-0175">Coiled coil</keyword>
<feature type="transmembrane region" description="Helical" evidence="3">
    <location>
        <begin position="111"/>
        <end position="134"/>
    </location>
</feature>
<dbReference type="AlphaFoldDB" id="A0A2P6VIW2"/>
<feature type="region of interest" description="Disordered" evidence="2">
    <location>
        <begin position="58"/>
        <end position="89"/>
    </location>
</feature>
<dbReference type="PANTHER" id="PTHR34675:SF1">
    <property type="entry name" value="PROTEIN TRIGALACTOSYLDIACYLGLYCEROL 2, CHLOROPLASTIC"/>
    <property type="match status" value="1"/>
</dbReference>
<accession>A0A2P6VIW2</accession>
<keyword evidence="3" id="KW-0812">Transmembrane</keyword>
<evidence type="ECO:0000313" key="6">
    <source>
        <dbReference type="Proteomes" id="UP000239649"/>
    </source>
</evidence>
<name>A0A2P6VIW2_9CHLO</name>
<dbReference type="InterPro" id="IPR039342">
    <property type="entry name" value="TGD2-like"/>
</dbReference>
<reference evidence="5 6" key="1">
    <citation type="journal article" date="2018" name="Plant J.">
        <title>Genome sequences of Chlorella sorokiniana UTEX 1602 and Micractinium conductrix SAG 241.80: implications to maltose excretion by a green alga.</title>
        <authorList>
            <person name="Arriola M.B."/>
            <person name="Velmurugan N."/>
            <person name="Zhang Y."/>
            <person name="Plunkett M.H."/>
            <person name="Hondzo H."/>
            <person name="Barney B.M."/>
        </authorList>
    </citation>
    <scope>NUCLEOTIDE SEQUENCE [LARGE SCALE GENOMIC DNA]</scope>
    <source>
        <strain evidence="5 6">SAG 241.80</strain>
    </source>
</reference>
<protein>
    <submittedName>
        <fullName evidence="5">TRIGALACTOSYLDIACYLGLYCEROL chloroplastic</fullName>
    </submittedName>
</protein>
<gene>
    <name evidence="5" type="ORF">C2E20_2704</name>
</gene>
<dbReference type="GO" id="GO:0005543">
    <property type="term" value="F:phospholipid binding"/>
    <property type="evidence" value="ECO:0007669"/>
    <property type="project" value="TreeGrafter"/>
</dbReference>
<keyword evidence="3" id="KW-0472">Membrane</keyword>
<evidence type="ECO:0000313" key="5">
    <source>
        <dbReference type="EMBL" id="PSC74041.1"/>
    </source>
</evidence>